<name>A0A919JLM4_9ACTN</name>
<keyword evidence="1" id="KW-1133">Transmembrane helix</keyword>
<evidence type="ECO:0000313" key="3">
    <source>
        <dbReference type="Proteomes" id="UP000647172"/>
    </source>
</evidence>
<keyword evidence="1" id="KW-0472">Membrane</keyword>
<evidence type="ECO:0000256" key="1">
    <source>
        <dbReference type="SAM" id="Phobius"/>
    </source>
</evidence>
<organism evidence="2 3">
    <name type="scientific">Actinoplanes nipponensis</name>
    <dbReference type="NCBI Taxonomy" id="135950"/>
    <lineage>
        <taxon>Bacteria</taxon>
        <taxon>Bacillati</taxon>
        <taxon>Actinomycetota</taxon>
        <taxon>Actinomycetes</taxon>
        <taxon>Micromonosporales</taxon>
        <taxon>Micromonosporaceae</taxon>
        <taxon>Actinoplanes</taxon>
    </lineage>
</organism>
<gene>
    <name evidence="2" type="ORF">Ani05nite_25930</name>
</gene>
<feature type="transmembrane region" description="Helical" evidence="1">
    <location>
        <begin position="23"/>
        <end position="48"/>
    </location>
</feature>
<keyword evidence="3" id="KW-1185">Reference proteome</keyword>
<comment type="caution">
    <text evidence="2">The sequence shown here is derived from an EMBL/GenBank/DDBJ whole genome shotgun (WGS) entry which is preliminary data.</text>
</comment>
<dbReference type="RefSeq" id="WP_203768232.1">
    <property type="nucleotide sequence ID" value="NZ_BOMQ01000030.1"/>
</dbReference>
<evidence type="ECO:0000313" key="2">
    <source>
        <dbReference type="EMBL" id="GIE49059.1"/>
    </source>
</evidence>
<dbReference type="EMBL" id="BOMQ01000030">
    <property type="protein sequence ID" value="GIE49059.1"/>
    <property type="molecule type" value="Genomic_DNA"/>
</dbReference>
<dbReference type="InterPro" id="IPR046198">
    <property type="entry name" value="DUF6230"/>
</dbReference>
<dbReference type="Proteomes" id="UP000647172">
    <property type="component" value="Unassembled WGS sequence"/>
</dbReference>
<dbReference type="Pfam" id="PF19741">
    <property type="entry name" value="DUF6230"/>
    <property type="match status" value="1"/>
</dbReference>
<protein>
    <submittedName>
        <fullName evidence="2">Cholesterol esterase</fullName>
    </submittedName>
</protein>
<proteinExistence type="predicted"/>
<dbReference type="AlphaFoldDB" id="A0A919JLM4"/>
<accession>A0A919JLM4</accession>
<keyword evidence="1" id="KW-0812">Transmembrane</keyword>
<sequence length="221" mass="23601">MHTCDCHTHHHQPPDGRTHWRRFGVLFGLSAAAVAGLLTLMTNGALAASFSVSGQQFKVSADQLVANGFVQYGTVDARTEPGAGSQRPEPVAVSAMKNATLTNLCQSVVTDLGDFGSVTLKIKAGTGKDPVTATNMVVDMTNLDGNAKFQDMEIGRDAATLDKGPTNDPAEVAQRREGFFSQQADKVTITNLKQVAWATTAGEFNLTGLSLRLKWGKDECF</sequence>
<reference evidence="2" key="1">
    <citation type="submission" date="2021-01" db="EMBL/GenBank/DDBJ databases">
        <title>Whole genome shotgun sequence of Actinoplanes nipponensis NBRC 14063.</title>
        <authorList>
            <person name="Komaki H."/>
            <person name="Tamura T."/>
        </authorList>
    </citation>
    <scope>NUCLEOTIDE SEQUENCE</scope>
    <source>
        <strain evidence="2">NBRC 14063</strain>
    </source>
</reference>